<sequence length="90" mass="9796">MEDAYIGEIRMLSFDWAPKGWLLCQGQTLQIAQFQPLYALIGNNYGGDGTRTFQLPNLTPMPVAGGGANEKPGPAMNFAICINGMFPSRD</sequence>
<gene>
    <name evidence="2" type="ORF">AWB68_06920</name>
</gene>
<evidence type="ECO:0000313" key="2">
    <source>
        <dbReference type="EMBL" id="SAL83469.1"/>
    </source>
</evidence>
<keyword evidence="3" id="KW-1185">Reference proteome</keyword>
<evidence type="ECO:0000259" key="1">
    <source>
        <dbReference type="Pfam" id="PF07484"/>
    </source>
</evidence>
<evidence type="ECO:0000313" key="3">
    <source>
        <dbReference type="Proteomes" id="UP000054770"/>
    </source>
</evidence>
<accession>A0A158KRU8</accession>
<dbReference type="EMBL" id="FCON02000139">
    <property type="protein sequence ID" value="SAL83469.1"/>
    <property type="molecule type" value="Genomic_DNA"/>
</dbReference>
<name>A0A158KRU8_9BURK</name>
<feature type="domain" description="Phage tail collar" evidence="1">
    <location>
        <begin position="7"/>
        <end position="59"/>
    </location>
</feature>
<dbReference type="OrthoDB" id="9810174at2"/>
<dbReference type="InterPro" id="IPR037053">
    <property type="entry name" value="Phage_tail_collar_dom_sf"/>
</dbReference>
<proteinExistence type="predicted"/>
<dbReference type="RefSeq" id="WP_087648816.1">
    <property type="nucleotide sequence ID" value="NZ_FCON02000139.1"/>
</dbReference>
<dbReference type="SUPFAM" id="SSF88874">
    <property type="entry name" value="Receptor-binding domain of short tail fibre protein gp12"/>
    <property type="match status" value="1"/>
</dbReference>
<dbReference type="Pfam" id="PF07484">
    <property type="entry name" value="Collar"/>
    <property type="match status" value="1"/>
</dbReference>
<dbReference type="AlphaFoldDB" id="A0A158KRU8"/>
<dbReference type="InterPro" id="IPR011083">
    <property type="entry name" value="Phage_tail_collar_dom"/>
</dbReference>
<dbReference type="Proteomes" id="UP000054770">
    <property type="component" value="Unassembled WGS sequence"/>
</dbReference>
<comment type="caution">
    <text evidence="2">The sequence shown here is derived from an EMBL/GenBank/DDBJ whole genome shotgun (WGS) entry which is preliminary data.</text>
</comment>
<protein>
    <submittedName>
        <fullName evidence="2">Phage Tail Collar Domain protein</fullName>
    </submittedName>
</protein>
<reference evidence="2" key="1">
    <citation type="submission" date="2016-01" db="EMBL/GenBank/DDBJ databases">
        <authorList>
            <person name="Peeters C."/>
        </authorList>
    </citation>
    <scope>NUCLEOTIDE SEQUENCE [LARGE SCALE GENOMIC DNA]</scope>
    <source>
        <strain evidence="2">LMG 22940</strain>
    </source>
</reference>
<dbReference type="Gene3D" id="3.90.1340.10">
    <property type="entry name" value="Phage tail collar domain"/>
    <property type="match status" value="1"/>
</dbReference>
<organism evidence="2 3">
    <name type="scientific">Caballeronia choica</name>
    <dbReference type="NCBI Taxonomy" id="326476"/>
    <lineage>
        <taxon>Bacteria</taxon>
        <taxon>Pseudomonadati</taxon>
        <taxon>Pseudomonadota</taxon>
        <taxon>Betaproteobacteria</taxon>
        <taxon>Burkholderiales</taxon>
        <taxon>Burkholderiaceae</taxon>
        <taxon>Caballeronia</taxon>
    </lineage>
</organism>